<feature type="compositionally biased region" description="Basic and acidic residues" evidence="6">
    <location>
        <begin position="542"/>
        <end position="553"/>
    </location>
</feature>
<evidence type="ECO:0000256" key="5">
    <source>
        <dbReference type="SAM" id="Coils"/>
    </source>
</evidence>
<dbReference type="AlphaFoldDB" id="A0A9N8EJK0"/>
<feature type="compositionally biased region" description="Basic and acidic residues" evidence="6">
    <location>
        <begin position="445"/>
        <end position="463"/>
    </location>
</feature>
<keyword evidence="2" id="KW-0233">DNA recombination</keyword>
<keyword evidence="8" id="KW-1185">Reference proteome</keyword>
<evidence type="ECO:0000256" key="6">
    <source>
        <dbReference type="SAM" id="MobiDB-lite"/>
    </source>
</evidence>
<evidence type="ECO:0000256" key="4">
    <source>
        <dbReference type="ARBA" id="ARBA00023254"/>
    </source>
</evidence>
<feature type="compositionally biased region" description="Acidic residues" evidence="6">
    <location>
        <begin position="259"/>
        <end position="270"/>
    </location>
</feature>
<proteinExistence type="predicted"/>
<evidence type="ECO:0000256" key="1">
    <source>
        <dbReference type="ARBA" id="ARBA00004123"/>
    </source>
</evidence>
<dbReference type="GO" id="GO:0000794">
    <property type="term" value="C:condensed nuclear chromosome"/>
    <property type="evidence" value="ECO:0007669"/>
    <property type="project" value="TreeGrafter"/>
</dbReference>
<feature type="compositionally biased region" description="Polar residues" evidence="6">
    <location>
        <begin position="597"/>
        <end position="612"/>
    </location>
</feature>
<feature type="region of interest" description="Disordered" evidence="6">
    <location>
        <begin position="28"/>
        <end position="612"/>
    </location>
</feature>
<dbReference type="Proteomes" id="UP001153069">
    <property type="component" value="Unassembled WGS sequence"/>
</dbReference>
<dbReference type="PANTHER" id="PTHR15938">
    <property type="entry name" value="TBP-1 INTERACTING PROTEIN"/>
    <property type="match status" value="1"/>
</dbReference>
<feature type="compositionally biased region" description="Basic and acidic residues" evidence="6">
    <location>
        <begin position="398"/>
        <end position="408"/>
    </location>
</feature>
<evidence type="ECO:0000313" key="8">
    <source>
        <dbReference type="Proteomes" id="UP001153069"/>
    </source>
</evidence>
<comment type="subcellular location">
    <subcellularLocation>
        <location evidence="1">Nucleus</location>
    </subcellularLocation>
</comment>
<evidence type="ECO:0000256" key="3">
    <source>
        <dbReference type="ARBA" id="ARBA00023242"/>
    </source>
</evidence>
<dbReference type="PANTHER" id="PTHR15938:SF0">
    <property type="entry name" value="HOMOLOGOUS-PAIRING PROTEIN 2 HOMOLOG"/>
    <property type="match status" value="1"/>
</dbReference>
<feature type="compositionally biased region" description="Polar residues" evidence="6">
    <location>
        <begin position="434"/>
        <end position="443"/>
    </location>
</feature>
<dbReference type="GO" id="GO:0007129">
    <property type="term" value="P:homologous chromosome pairing at meiosis"/>
    <property type="evidence" value="ECO:0007669"/>
    <property type="project" value="TreeGrafter"/>
</dbReference>
<feature type="compositionally biased region" description="Basic and acidic residues" evidence="6">
    <location>
        <begin position="190"/>
        <end position="220"/>
    </location>
</feature>
<dbReference type="GO" id="GO:0120231">
    <property type="term" value="C:DNA recombinase auxiliary factor complex"/>
    <property type="evidence" value="ECO:0007669"/>
    <property type="project" value="TreeGrafter"/>
</dbReference>
<feature type="compositionally biased region" description="Low complexity" evidence="6">
    <location>
        <begin position="292"/>
        <end position="305"/>
    </location>
</feature>
<dbReference type="GO" id="GO:0010774">
    <property type="term" value="P:meiotic strand invasion involved in reciprocal meiotic recombination"/>
    <property type="evidence" value="ECO:0007669"/>
    <property type="project" value="TreeGrafter"/>
</dbReference>
<gene>
    <name evidence="7" type="ORF">SEMRO_1203_G252120.1</name>
</gene>
<feature type="compositionally biased region" description="Low complexity" evidence="6">
    <location>
        <begin position="172"/>
        <end position="182"/>
    </location>
</feature>
<feature type="compositionally biased region" description="Acidic residues" evidence="6">
    <location>
        <begin position="50"/>
        <end position="62"/>
    </location>
</feature>
<feature type="compositionally biased region" description="Basic and acidic residues" evidence="6">
    <location>
        <begin position="333"/>
        <end position="355"/>
    </location>
</feature>
<reference evidence="7" key="1">
    <citation type="submission" date="2020-06" db="EMBL/GenBank/DDBJ databases">
        <authorList>
            <consortium name="Plant Systems Biology data submission"/>
        </authorList>
    </citation>
    <scope>NUCLEOTIDE SEQUENCE</scope>
    <source>
        <strain evidence="7">D6</strain>
    </source>
</reference>
<dbReference type="OrthoDB" id="272266at2759"/>
<keyword evidence="4" id="KW-0469">Meiosis</keyword>
<feature type="compositionally biased region" description="Low complexity" evidence="6">
    <location>
        <begin position="63"/>
        <end position="76"/>
    </location>
</feature>
<feature type="compositionally biased region" description="Polar residues" evidence="6">
    <location>
        <begin position="83"/>
        <end position="102"/>
    </location>
</feature>
<feature type="compositionally biased region" description="Polar residues" evidence="6">
    <location>
        <begin position="316"/>
        <end position="330"/>
    </location>
</feature>
<keyword evidence="3" id="KW-0539">Nucleus</keyword>
<feature type="compositionally biased region" description="Basic and acidic residues" evidence="6">
    <location>
        <begin position="510"/>
        <end position="523"/>
    </location>
</feature>
<protein>
    <submittedName>
        <fullName evidence="7">INteracting protein</fullName>
    </submittedName>
</protein>
<feature type="coiled-coil region" evidence="5">
    <location>
        <begin position="787"/>
        <end position="821"/>
    </location>
</feature>
<dbReference type="EMBL" id="CAICTM010001201">
    <property type="protein sequence ID" value="CAB9521520.1"/>
    <property type="molecule type" value="Genomic_DNA"/>
</dbReference>
<comment type="caution">
    <text evidence="7">The sequence shown here is derived from an EMBL/GenBank/DDBJ whole genome shotgun (WGS) entry which is preliminary data.</text>
</comment>
<accession>A0A9N8EJK0</accession>
<dbReference type="GO" id="GO:0120230">
    <property type="term" value="F:recombinase activator activity"/>
    <property type="evidence" value="ECO:0007669"/>
    <property type="project" value="TreeGrafter"/>
</dbReference>
<keyword evidence="5" id="KW-0175">Coiled coil</keyword>
<name>A0A9N8EJK0_9STRA</name>
<dbReference type="GO" id="GO:0003690">
    <property type="term" value="F:double-stranded DNA binding"/>
    <property type="evidence" value="ECO:0007669"/>
    <property type="project" value="TreeGrafter"/>
</dbReference>
<evidence type="ECO:0000313" key="7">
    <source>
        <dbReference type="EMBL" id="CAB9521520.1"/>
    </source>
</evidence>
<evidence type="ECO:0000256" key="2">
    <source>
        <dbReference type="ARBA" id="ARBA00023172"/>
    </source>
</evidence>
<dbReference type="GO" id="GO:0000709">
    <property type="term" value="P:meiotic joint molecule formation"/>
    <property type="evidence" value="ECO:0007669"/>
    <property type="project" value="TreeGrafter"/>
</dbReference>
<organism evidence="7 8">
    <name type="scientific">Seminavis robusta</name>
    <dbReference type="NCBI Taxonomy" id="568900"/>
    <lineage>
        <taxon>Eukaryota</taxon>
        <taxon>Sar</taxon>
        <taxon>Stramenopiles</taxon>
        <taxon>Ochrophyta</taxon>
        <taxon>Bacillariophyta</taxon>
        <taxon>Bacillariophyceae</taxon>
        <taxon>Bacillariophycidae</taxon>
        <taxon>Naviculales</taxon>
        <taxon>Naviculaceae</taxon>
        <taxon>Seminavis</taxon>
    </lineage>
</organism>
<sequence>MSSRSGGGVPLKKRRIDTVDSYNLEQFKFDDGSDGAAQKPKKQAECDIISIEDDSDNGDDDSAYSNSSSESEAMMDLKLPDQDYSQESMDSLSPNLKTQPSASALKKRRRQKQSTKSPTKTTSVKDRKRKVSLSPQDSLAKLGDIRSNGSSTERSTLKLTKVTAGKKKTKKPATTTASTAATDKPKKKATKNDNLAKSKKKESSKSKPATETEQWQKELDQMTPLTKNRAIILASFKKPDDPDDSVNAHKRNSVHSFPDEGESESDEEELLRDPFEKRIPRKKPKEKPEQSTAAPATGTAATTEAASKERLPNSKLGATNRNSESPQLPVSSEPKRSDALAESKKFDNAADKENSEPTQPKQKAIGDKKKKKLPTSGPGIVGPPLDDKPEVGRSYIKAVKEVSDRNERTTAVVPSNPKANGQQKLGKTICDKSLSGSGENAQQCAKEKPTSKSDGDLIKDAPKEGGNSTTKEAVSSKPKKKKKGKKETAHKASKEAAVGTASKGSPTSKSDSDPIKDAPKEGKTSTTKEAVSSKPKKKKGKKETADKASKDAEVGTASKGSTASARSVEGISKSNKTGCKGKKPAAPEALKGKDKTSSVTVPQDSTTCTATSKELPVKADAIVTKNSASTALKKAEPKNAQLTKESDMASKKVAEKAKVAAKAKGAGTSKKAKPKKKRYDQQIFDHMFAAMKPFNLKGLAQELDTTEQQLHHTLLAMKDKKLVLEKEFTFPKGKTKTLIWANLDHKQCETDYSAEKASAANQELQLLMKHERDVQNEINSVGKTPSNDDLTSALASQEEEVTKLKAQLKQMKARIESAKAGAALAPKPGVRSFLAKPKSAAQLARERCPRRLKIRINAMRNEWMVRRVKCRDFVDMLADGMEKKPKDIVKLLELETDEMVGVTLPPKIQLEV</sequence>